<dbReference type="GO" id="GO:0046872">
    <property type="term" value="F:metal ion binding"/>
    <property type="evidence" value="ECO:0007669"/>
    <property type="project" value="UniProtKB-KW"/>
</dbReference>
<dbReference type="InterPro" id="IPR012947">
    <property type="entry name" value="tRNA_SAD"/>
</dbReference>
<dbReference type="SUPFAM" id="SSF50447">
    <property type="entry name" value="Translation proteins"/>
    <property type="match status" value="1"/>
</dbReference>
<keyword evidence="8" id="KW-1185">Reference proteome</keyword>
<reference evidence="7" key="2">
    <citation type="submission" date="2022-09" db="EMBL/GenBank/DDBJ databases">
        <authorList>
            <person name="Sun Q."/>
            <person name="Ohkuma M."/>
        </authorList>
    </citation>
    <scope>NUCLEOTIDE SEQUENCE</scope>
    <source>
        <strain evidence="7">JCM 13583</strain>
    </source>
</reference>
<dbReference type="SMART" id="SM00863">
    <property type="entry name" value="tRNA_SAD"/>
    <property type="match status" value="1"/>
</dbReference>
<keyword evidence="5" id="KW-0862">Zinc</keyword>
<feature type="domain" description="Alanyl-transfer RNA synthetases family profile" evidence="6">
    <location>
        <begin position="1"/>
        <end position="239"/>
    </location>
</feature>
<evidence type="ECO:0000313" key="8">
    <source>
        <dbReference type="Proteomes" id="UP000632195"/>
    </source>
</evidence>
<accession>A0AA37BQD2</accession>
<dbReference type="RefSeq" id="WP_188679766.1">
    <property type="nucleotide sequence ID" value="NZ_BMNY01000001.1"/>
</dbReference>
<dbReference type="Gene3D" id="3.30.980.10">
    <property type="entry name" value="Threonyl-trna Synthetase, Chain A, domain 2"/>
    <property type="match status" value="1"/>
</dbReference>
<evidence type="ECO:0000256" key="1">
    <source>
        <dbReference type="ARBA" id="ARBA00001947"/>
    </source>
</evidence>
<dbReference type="SUPFAM" id="SSF55186">
    <property type="entry name" value="ThrRS/AlaRS common domain"/>
    <property type="match status" value="1"/>
</dbReference>
<dbReference type="InterPro" id="IPR051335">
    <property type="entry name" value="Alanyl-tRNA_Editing_Enzymes"/>
</dbReference>
<dbReference type="GO" id="GO:0002161">
    <property type="term" value="F:aminoacyl-tRNA deacylase activity"/>
    <property type="evidence" value="ECO:0007669"/>
    <property type="project" value="UniProtKB-ARBA"/>
</dbReference>
<dbReference type="FunFam" id="2.40.30.130:FF:000010">
    <property type="entry name" value="Alanine--tRNA ligase"/>
    <property type="match status" value="1"/>
</dbReference>
<dbReference type="Proteomes" id="UP000632195">
    <property type="component" value="Unassembled WGS sequence"/>
</dbReference>
<dbReference type="GO" id="GO:0004813">
    <property type="term" value="F:alanine-tRNA ligase activity"/>
    <property type="evidence" value="ECO:0007669"/>
    <property type="project" value="InterPro"/>
</dbReference>
<dbReference type="InterPro" id="IPR009000">
    <property type="entry name" value="Transl_B-barrel_sf"/>
</dbReference>
<organism evidence="7 8">
    <name type="scientific">Thermogymnomonas acidicola</name>
    <dbReference type="NCBI Taxonomy" id="399579"/>
    <lineage>
        <taxon>Archaea</taxon>
        <taxon>Methanobacteriati</taxon>
        <taxon>Thermoplasmatota</taxon>
        <taxon>Thermoplasmata</taxon>
        <taxon>Thermoplasmatales</taxon>
        <taxon>Thermogymnomonas</taxon>
    </lineage>
</organism>
<sequence>MTRRLFWEDPYMKEFNAHVLSVSEDGVVLDATAFYPTGGGQPNDTGNLSFNGTTVRVVDVVKQGDDILHLLDGPAQFSAGAAVHGTIDWERRYAHMRYHTAIHIIDGIVATRHSSQGMLTGSQIYQDRARFDIDVEDFTREFVESVVQEANQVTHEDHRVYQRLISREEALRMPGLARTEPGKELLNSLETVRTIVIEGLDEQADGGTHVSNTREVGTIRVTKIQSKGKRNKRVEFVLE</sequence>
<dbReference type="Pfam" id="PF07973">
    <property type="entry name" value="tRNA_SAD"/>
    <property type="match status" value="1"/>
</dbReference>
<comment type="cofactor">
    <cofactor evidence="1">
        <name>Zn(2+)</name>
        <dbReference type="ChEBI" id="CHEBI:29105"/>
    </cofactor>
</comment>
<dbReference type="EMBL" id="BMNY01000001">
    <property type="protein sequence ID" value="GGM68594.1"/>
    <property type="molecule type" value="Genomic_DNA"/>
</dbReference>
<dbReference type="InterPro" id="IPR018163">
    <property type="entry name" value="Thr/Ala-tRNA-synth_IIc_edit"/>
</dbReference>
<evidence type="ECO:0000256" key="3">
    <source>
        <dbReference type="ARBA" id="ARBA00022490"/>
    </source>
</evidence>
<keyword evidence="4" id="KW-0479">Metal-binding</keyword>
<dbReference type="PANTHER" id="PTHR43462">
    <property type="entry name" value="ALANYL-TRNA EDITING PROTEIN"/>
    <property type="match status" value="1"/>
</dbReference>
<name>A0AA37BQD2_9ARCH</name>
<dbReference type="PANTHER" id="PTHR43462:SF1">
    <property type="entry name" value="ALANYL-TRNA EDITING PROTEIN AARSD1"/>
    <property type="match status" value="1"/>
</dbReference>
<evidence type="ECO:0000313" key="7">
    <source>
        <dbReference type="EMBL" id="GGM68594.1"/>
    </source>
</evidence>
<dbReference type="GO" id="GO:0006419">
    <property type="term" value="P:alanyl-tRNA aminoacylation"/>
    <property type="evidence" value="ECO:0007669"/>
    <property type="project" value="InterPro"/>
</dbReference>
<dbReference type="Gene3D" id="2.40.30.130">
    <property type="match status" value="1"/>
</dbReference>
<keyword evidence="3" id="KW-0963">Cytoplasm</keyword>
<comment type="subcellular location">
    <subcellularLocation>
        <location evidence="2">Cytoplasm</location>
    </subcellularLocation>
</comment>
<dbReference type="GO" id="GO:0005737">
    <property type="term" value="C:cytoplasm"/>
    <property type="evidence" value="ECO:0007669"/>
    <property type="project" value="UniProtKB-SubCell"/>
</dbReference>
<reference evidence="7" key="1">
    <citation type="journal article" date="2014" name="Int. J. Syst. Evol. Microbiol.">
        <title>Complete genome sequence of Corynebacterium casei LMG S-19264T (=DSM 44701T), isolated from a smear-ripened cheese.</title>
        <authorList>
            <consortium name="US DOE Joint Genome Institute (JGI-PGF)"/>
            <person name="Walter F."/>
            <person name="Albersmeier A."/>
            <person name="Kalinowski J."/>
            <person name="Ruckert C."/>
        </authorList>
    </citation>
    <scope>NUCLEOTIDE SEQUENCE</scope>
    <source>
        <strain evidence="7">JCM 13583</strain>
    </source>
</reference>
<dbReference type="Pfam" id="PF01411">
    <property type="entry name" value="tRNA-synt_2c"/>
    <property type="match status" value="1"/>
</dbReference>
<dbReference type="GO" id="GO:0005524">
    <property type="term" value="F:ATP binding"/>
    <property type="evidence" value="ECO:0007669"/>
    <property type="project" value="InterPro"/>
</dbReference>
<dbReference type="GO" id="GO:0003676">
    <property type="term" value="F:nucleic acid binding"/>
    <property type="evidence" value="ECO:0007669"/>
    <property type="project" value="InterPro"/>
</dbReference>
<protein>
    <submittedName>
        <fullName evidence="7">Alanyl-tRNA editing protein</fullName>
    </submittedName>
</protein>
<comment type="caution">
    <text evidence="7">The sequence shown here is derived from an EMBL/GenBank/DDBJ whole genome shotgun (WGS) entry which is preliminary data.</text>
</comment>
<evidence type="ECO:0000256" key="2">
    <source>
        <dbReference type="ARBA" id="ARBA00004496"/>
    </source>
</evidence>
<dbReference type="AlphaFoldDB" id="A0AA37BQD2"/>
<evidence type="ECO:0000256" key="4">
    <source>
        <dbReference type="ARBA" id="ARBA00022723"/>
    </source>
</evidence>
<evidence type="ECO:0000259" key="6">
    <source>
        <dbReference type="PROSITE" id="PS50860"/>
    </source>
</evidence>
<dbReference type="InterPro" id="IPR018164">
    <property type="entry name" value="Ala-tRNA-synth_IIc_N"/>
</dbReference>
<dbReference type="PROSITE" id="PS50860">
    <property type="entry name" value="AA_TRNA_LIGASE_II_ALA"/>
    <property type="match status" value="1"/>
</dbReference>
<proteinExistence type="predicted"/>
<dbReference type="InterPro" id="IPR018165">
    <property type="entry name" value="Ala-tRNA-synth_IIc_core"/>
</dbReference>
<evidence type="ECO:0000256" key="5">
    <source>
        <dbReference type="ARBA" id="ARBA00022833"/>
    </source>
</evidence>
<gene>
    <name evidence="7" type="ORF">GCM10007108_03330</name>
</gene>